<name>A0A6L6WAX6_9RHOB</name>
<dbReference type="RefSeq" id="WP_157021100.1">
    <property type="nucleotide sequence ID" value="NZ_WQLV01000001.1"/>
</dbReference>
<sequence>MNSDDQVAGEKQVQEILIEPLEGLGLGRPTTTNKEQFEKMKRTLRQGLASMSAESLTELLEWAMRHAGGPRRDRFPIGKDIMLQARSYQGQSRGSDPSPLFRDIFASPLGQEAISKGWAPELLDWLRDLPMGERKWPGKWTQTQIKDMADGPKRRLEDIEMKLSRNDDVSREDQAFRNKRRAAIQRCQDIAELAQTEGGA</sequence>
<gene>
    <name evidence="1" type="ORF">GO984_03290</name>
</gene>
<proteinExistence type="predicted"/>
<reference evidence="1 2" key="1">
    <citation type="submission" date="2019-12" db="EMBL/GenBank/DDBJ databases">
        <authorList>
            <person name="Zhang Y.-J."/>
        </authorList>
    </citation>
    <scope>NUCLEOTIDE SEQUENCE [LARGE SCALE GENOMIC DNA]</scope>
    <source>
        <strain evidence="1 2">CY05</strain>
    </source>
</reference>
<comment type="caution">
    <text evidence="1">The sequence shown here is derived from an EMBL/GenBank/DDBJ whole genome shotgun (WGS) entry which is preliminary data.</text>
</comment>
<accession>A0A6L6WAX6</accession>
<dbReference type="EMBL" id="WQLV01000001">
    <property type="protein sequence ID" value="MVO14824.1"/>
    <property type="molecule type" value="Genomic_DNA"/>
</dbReference>
<organism evidence="1 2">
    <name type="scientific">Parasedimentitalea huanghaiensis</name>
    <dbReference type="NCBI Taxonomy" id="2682100"/>
    <lineage>
        <taxon>Bacteria</taxon>
        <taxon>Pseudomonadati</taxon>
        <taxon>Pseudomonadota</taxon>
        <taxon>Alphaproteobacteria</taxon>
        <taxon>Rhodobacterales</taxon>
        <taxon>Paracoccaceae</taxon>
        <taxon>Parasedimentitalea</taxon>
    </lineage>
</organism>
<evidence type="ECO:0000313" key="2">
    <source>
        <dbReference type="Proteomes" id="UP000478892"/>
    </source>
</evidence>
<protein>
    <submittedName>
        <fullName evidence="1">Uncharacterized protein</fullName>
    </submittedName>
</protein>
<evidence type="ECO:0000313" key="1">
    <source>
        <dbReference type="EMBL" id="MVO14824.1"/>
    </source>
</evidence>
<dbReference type="AlphaFoldDB" id="A0A6L6WAX6"/>
<keyword evidence="2" id="KW-1185">Reference proteome</keyword>
<dbReference type="Proteomes" id="UP000478892">
    <property type="component" value="Unassembled WGS sequence"/>
</dbReference>